<comment type="similarity">
    <text evidence="10">Belongs to the PlsX family.</text>
</comment>
<dbReference type="PANTHER" id="PTHR30100:SF1">
    <property type="entry name" value="PHOSPHATE ACYLTRANSFERASE"/>
    <property type="match status" value="1"/>
</dbReference>
<dbReference type="GO" id="GO:0005737">
    <property type="term" value="C:cytoplasm"/>
    <property type="evidence" value="ECO:0007669"/>
    <property type="project" value="UniProtKB-SubCell"/>
</dbReference>
<evidence type="ECO:0000256" key="8">
    <source>
        <dbReference type="ARBA" id="ARBA00024069"/>
    </source>
</evidence>
<keyword evidence="12" id="KW-1185">Reference proteome</keyword>
<protein>
    <recommendedName>
        <fullName evidence="8 10">Phosphate acyltransferase</fullName>
        <ecNumber evidence="8 10">2.3.1.274</ecNumber>
    </recommendedName>
    <alternativeName>
        <fullName evidence="10">Acyl-ACP phosphotransacylase</fullName>
    </alternativeName>
    <alternativeName>
        <fullName evidence="10">Acyl-[acyl-carrier-protein]--phosphate acyltransferase</fullName>
    </alternativeName>
    <alternativeName>
        <fullName evidence="10">Phosphate-acyl-ACP acyltransferase</fullName>
    </alternativeName>
</protein>
<dbReference type="PANTHER" id="PTHR30100">
    <property type="entry name" value="FATTY ACID/PHOSPHOLIPID SYNTHESIS PROTEIN PLSX"/>
    <property type="match status" value="1"/>
</dbReference>
<dbReference type="AlphaFoldDB" id="A0A927C1Q1"/>
<dbReference type="InterPro" id="IPR012281">
    <property type="entry name" value="Phospholipid_synth_PlsX-like"/>
</dbReference>
<dbReference type="Pfam" id="PF02504">
    <property type="entry name" value="FA_synthesis"/>
    <property type="match status" value="1"/>
</dbReference>
<keyword evidence="11" id="KW-0012">Acyltransferase</keyword>
<dbReference type="NCBIfam" id="TIGR00182">
    <property type="entry name" value="plsX"/>
    <property type="match status" value="1"/>
</dbReference>
<dbReference type="Proteomes" id="UP000610558">
    <property type="component" value="Unassembled WGS sequence"/>
</dbReference>
<dbReference type="PIRSF" id="PIRSF002465">
    <property type="entry name" value="Phsphlp_syn_PlsX"/>
    <property type="match status" value="1"/>
</dbReference>
<comment type="function">
    <text evidence="10">Catalyzes the reversible formation of acyl-phosphate (acyl-PO(4)) from acyl-[acyl-carrier-protein] (acyl-ACP). This enzyme utilizes acyl-ACP as fatty acyl donor, but not acyl-CoA.</text>
</comment>
<keyword evidence="4 10" id="KW-0808">Transferase</keyword>
<comment type="pathway">
    <text evidence="10">Lipid metabolism; phospholipid metabolism.</text>
</comment>
<organism evidence="11 12">
    <name type="scientific">Spongiibacter pelagi</name>
    <dbReference type="NCBI Taxonomy" id="2760804"/>
    <lineage>
        <taxon>Bacteria</taxon>
        <taxon>Pseudomonadati</taxon>
        <taxon>Pseudomonadota</taxon>
        <taxon>Gammaproteobacteria</taxon>
        <taxon>Cellvibrionales</taxon>
        <taxon>Spongiibacteraceae</taxon>
        <taxon>Spongiibacter</taxon>
    </lineage>
</organism>
<keyword evidence="3 10" id="KW-0444">Lipid biosynthesis</keyword>
<evidence type="ECO:0000256" key="2">
    <source>
        <dbReference type="ARBA" id="ARBA00022490"/>
    </source>
</evidence>
<keyword evidence="7 10" id="KW-1208">Phospholipid metabolism</keyword>
<evidence type="ECO:0000256" key="4">
    <source>
        <dbReference type="ARBA" id="ARBA00022679"/>
    </source>
</evidence>
<dbReference type="EC" id="2.3.1.274" evidence="8 10"/>
<keyword evidence="6 10" id="KW-0594">Phospholipid biosynthesis</keyword>
<accession>A0A927C1Q1</accession>
<dbReference type="EMBL" id="JACXLD010000006">
    <property type="protein sequence ID" value="MBD2859665.1"/>
    <property type="molecule type" value="Genomic_DNA"/>
</dbReference>
<evidence type="ECO:0000256" key="3">
    <source>
        <dbReference type="ARBA" id="ARBA00022516"/>
    </source>
</evidence>
<evidence type="ECO:0000256" key="7">
    <source>
        <dbReference type="ARBA" id="ARBA00023264"/>
    </source>
</evidence>
<dbReference type="SUPFAM" id="SSF53659">
    <property type="entry name" value="Isocitrate/Isopropylmalate dehydrogenase-like"/>
    <property type="match status" value="1"/>
</dbReference>
<evidence type="ECO:0000256" key="9">
    <source>
        <dbReference type="ARBA" id="ARBA00046608"/>
    </source>
</evidence>
<comment type="catalytic activity">
    <reaction evidence="1 10">
        <text>a fatty acyl-[ACP] + phosphate = an acyl phosphate + holo-[ACP]</text>
        <dbReference type="Rhea" id="RHEA:42292"/>
        <dbReference type="Rhea" id="RHEA-COMP:9685"/>
        <dbReference type="Rhea" id="RHEA-COMP:14125"/>
        <dbReference type="ChEBI" id="CHEBI:43474"/>
        <dbReference type="ChEBI" id="CHEBI:59918"/>
        <dbReference type="ChEBI" id="CHEBI:64479"/>
        <dbReference type="ChEBI" id="CHEBI:138651"/>
        <dbReference type="EC" id="2.3.1.274"/>
    </reaction>
</comment>
<evidence type="ECO:0000313" key="11">
    <source>
        <dbReference type="EMBL" id="MBD2859665.1"/>
    </source>
</evidence>
<comment type="subunit">
    <text evidence="9 10">Homodimer. Probably interacts with PlsY.</text>
</comment>
<evidence type="ECO:0000256" key="1">
    <source>
        <dbReference type="ARBA" id="ARBA00001232"/>
    </source>
</evidence>
<comment type="subcellular location">
    <subcellularLocation>
        <location evidence="10">Cytoplasm</location>
    </subcellularLocation>
    <text evidence="10">Associated with the membrane possibly through PlsY.</text>
</comment>
<dbReference type="GO" id="GO:0006633">
    <property type="term" value="P:fatty acid biosynthetic process"/>
    <property type="evidence" value="ECO:0007669"/>
    <property type="project" value="UniProtKB-UniRule"/>
</dbReference>
<dbReference type="Gene3D" id="3.40.718.10">
    <property type="entry name" value="Isopropylmalate Dehydrogenase"/>
    <property type="match status" value="1"/>
</dbReference>
<comment type="caution">
    <text evidence="11">The sequence shown here is derived from an EMBL/GenBank/DDBJ whole genome shotgun (WGS) entry which is preliminary data.</text>
</comment>
<name>A0A927C1Q1_9GAMM</name>
<dbReference type="InterPro" id="IPR003664">
    <property type="entry name" value="FA_synthesis"/>
</dbReference>
<keyword evidence="2 10" id="KW-0963">Cytoplasm</keyword>
<evidence type="ECO:0000256" key="6">
    <source>
        <dbReference type="ARBA" id="ARBA00023209"/>
    </source>
</evidence>
<proteinExistence type="inferred from homology"/>
<gene>
    <name evidence="10 11" type="primary">plsX</name>
    <name evidence="11" type="ORF">IB286_11690</name>
</gene>
<dbReference type="HAMAP" id="MF_00019">
    <property type="entry name" value="PlsX"/>
    <property type="match status" value="1"/>
</dbReference>
<dbReference type="GO" id="GO:0043811">
    <property type="term" value="F:phosphate:acyl-[acyl carrier protein] acyltransferase activity"/>
    <property type="evidence" value="ECO:0007669"/>
    <property type="project" value="UniProtKB-UniRule"/>
</dbReference>
<sequence length="331" mass="35242">MASLRLAVDAMGGDLGLRATLPASLQILQEIPELSISLIGDQGEISAALSAHGGDQSRLHIVHAADVVDMDEKPSHALRHKRESSMGIALQLLKDGQVDAVVSAGNTGALMALGCLLVERLPQVRRPAICALFPAHNGFTLGLDVGANIAASPEELYQFASMGSALYSSMTGQSAPRVGLLNVGEEMIKGTEVVRDAAELIQADAKLNFCGFVEGGDYFSEQVDVIVSDGFAGNVALKACEGTANYIRGELSRFSDQHPVARLIAALFWPLIRKFRREIDPRRYNGAALLGLNGIVIKAHGSSDQSGYYAALHQTVQAVRSDLITNIARQL</sequence>
<dbReference type="RefSeq" id="WP_190765732.1">
    <property type="nucleotide sequence ID" value="NZ_JACXLD010000006.1"/>
</dbReference>
<keyword evidence="5 10" id="KW-0443">Lipid metabolism</keyword>
<evidence type="ECO:0000313" key="12">
    <source>
        <dbReference type="Proteomes" id="UP000610558"/>
    </source>
</evidence>
<evidence type="ECO:0000256" key="5">
    <source>
        <dbReference type="ARBA" id="ARBA00023098"/>
    </source>
</evidence>
<reference evidence="11" key="1">
    <citation type="submission" date="2020-09" db="EMBL/GenBank/DDBJ databases">
        <authorList>
            <person name="Yoon J.-W."/>
        </authorList>
    </citation>
    <scope>NUCLEOTIDE SEQUENCE</scope>
    <source>
        <strain evidence="11">KMU-158</strain>
    </source>
</reference>
<dbReference type="GO" id="GO:0008654">
    <property type="term" value="P:phospholipid biosynthetic process"/>
    <property type="evidence" value="ECO:0007669"/>
    <property type="project" value="UniProtKB-KW"/>
</dbReference>
<evidence type="ECO:0000256" key="10">
    <source>
        <dbReference type="HAMAP-Rule" id="MF_00019"/>
    </source>
</evidence>